<protein>
    <recommendedName>
        <fullName evidence="5">Yeast cell wall synthesis Kre9/Knh1-like N-terminal domain-containing protein</fullName>
    </recommendedName>
</protein>
<name>A0A316YW28_9BASI</name>
<keyword evidence="3" id="KW-0812">Transmembrane</keyword>
<keyword evidence="3" id="KW-0472">Membrane</keyword>
<dbReference type="Proteomes" id="UP000245768">
    <property type="component" value="Unassembled WGS sequence"/>
</dbReference>
<evidence type="ECO:0000256" key="4">
    <source>
        <dbReference type="SAM" id="SignalP"/>
    </source>
</evidence>
<dbReference type="PANTHER" id="PTHR28154">
    <property type="entry name" value="CELL WALL SYNTHESIS PROTEIN KNH1-RELATED"/>
    <property type="match status" value="1"/>
</dbReference>
<dbReference type="GeneID" id="37041872"/>
<dbReference type="EMBL" id="KZ819635">
    <property type="protein sequence ID" value="PWN91975.1"/>
    <property type="molecule type" value="Genomic_DNA"/>
</dbReference>
<dbReference type="STRING" id="215250.A0A316YW28"/>
<evidence type="ECO:0000256" key="2">
    <source>
        <dbReference type="SAM" id="MobiDB-lite"/>
    </source>
</evidence>
<evidence type="ECO:0000256" key="3">
    <source>
        <dbReference type="SAM" id="Phobius"/>
    </source>
</evidence>
<organism evidence="6 7">
    <name type="scientific">Acaromyces ingoldii</name>
    <dbReference type="NCBI Taxonomy" id="215250"/>
    <lineage>
        <taxon>Eukaryota</taxon>
        <taxon>Fungi</taxon>
        <taxon>Dikarya</taxon>
        <taxon>Basidiomycota</taxon>
        <taxon>Ustilaginomycotina</taxon>
        <taxon>Exobasidiomycetes</taxon>
        <taxon>Exobasidiales</taxon>
        <taxon>Cryptobasidiaceae</taxon>
        <taxon>Acaromyces</taxon>
    </lineage>
</organism>
<keyword evidence="7" id="KW-1185">Reference proteome</keyword>
<feature type="region of interest" description="Disordered" evidence="2">
    <location>
        <begin position="143"/>
        <end position="196"/>
    </location>
</feature>
<dbReference type="InParanoid" id="A0A316YW28"/>
<feature type="transmembrane region" description="Helical" evidence="3">
    <location>
        <begin position="202"/>
        <end position="221"/>
    </location>
</feature>
<dbReference type="AlphaFoldDB" id="A0A316YW28"/>
<reference evidence="6 7" key="1">
    <citation type="journal article" date="2018" name="Mol. Biol. Evol.">
        <title>Broad Genomic Sampling Reveals a Smut Pathogenic Ancestry of the Fungal Clade Ustilaginomycotina.</title>
        <authorList>
            <person name="Kijpornyongpan T."/>
            <person name="Mondo S.J."/>
            <person name="Barry K."/>
            <person name="Sandor L."/>
            <person name="Lee J."/>
            <person name="Lipzen A."/>
            <person name="Pangilinan J."/>
            <person name="LaButti K."/>
            <person name="Hainaut M."/>
            <person name="Henrissat B."/>
            <person name="Grigoriev I.V."/>
            <person name="Spatafora J.W."/>
            <person name="Aime M.C."/>
        </authorList>
    </citation>
    <scope>NUCLEOTIDE SEQUENCE [LARGE SCALE GENOMIC DNA]</scope>
    <source>
        <strain evidence="6 7">MCA 4198</strain>
    </source>
</reference>
<dbReference type="PANTHER" id="PTHR28154:SF1">
    <property type="entry name" value="CELL WALL SYNTHESIS PROTEIN KNH1-RELATED"/>
    <property type="match status" value="1"/>
</dbReference>
<keyword evidence="3" id="KW-1133">Transmembrane helix</keyword>
<feature type="signal peptide" evidence="4">
    <location>
        <begin position="1"/>
        <end position="21"/>
    </location>
</feature>
<dbReference type="RefSeq" id="XP_025379173.1">
    <property type="nucleotide sequence ID" value="XM_025519956.1"/>
</dbReference>
<dbReference type="InterPro" id="IPR018466">
    <property type="entry name" value="Kre9/Knh1-like_N"/>
</dbReference>
<feature type="compositionally biased region" description="Low complexity" evidence="2">
    <location>
        <begin position="148"/>
        <end position="196"/>
    </location>
</feature>
<dbReference type="GO" id="GO:0006078">
    <property type="term" value="P:(1-&gt;6)-beta-D-glucan biosynthetic process"/>
    <property type="evidence" value="ECO:0007669"/>
    <property type="project" value="InterPro"/>
</dbReference>
<evidence type="ECO:0000313" key="7">
    <source>
        <dbReference type="Proteomes" id="UP000245768"/>
    </source>
</evidence>
<keyword evidence="1 4" id="KW-0732">Signal</keyword>
<dbReference type="Pfam" id="PF10342">
    <property type="entry name" value="Kre9_KNH"/>
    <property type="match status" value="1"/>
</dbReference>
<gene>
    <name evidence="6" type="ORF">FA10DRAFT_259247</name>
</gene>
<feature type="domain" description="Yeast cell wall synthesis Kre9/Knh1-like N-terminal" evidence="5">
    <location>
        <begin position="28"/>
        <end position="127"/>
    </location>
</feature>
<dbReference type="GO" id="GO:0042546">
    <property type="term" value="P:cell wall biogenesis"/>
    <property type="evidence" value="ECO:0007669"/>
    <property type="project" value="InterPro"/>
</dbReference>
<evidence type="ECO:0000313" key="6">
    <source>
        <dbReference type="EMBL" id="PWN91975.1"/>
    </source>
</evidence>
<dbReference type="OrthoDB" id="2432613at2759"/>
<proteinExistence type="predicted"/>
<feature type="chain" id="PRO_5016273723" description="Yeast cell wall synthesis Kre9/Knh1-like N-terminal domain-containing protein" evidence="4">
    <location>
        <begin position="22"/>
        <end position="222"/>
    </location>
</feature>
<accession>A0A316YW28</accession>
<sequence>MKTTFVSLALFLAVVAQMVASMAVITNPVSSTKGKGGKKLSVVWNDDGKSPKISDWGGVNVFLAVGSQNVQYKLQQLGSNLPVTQTKGSWKVDPSIGANSKSYFIRMEGTKLGSDGNPPMAFSARFELSNMSGQFNSTVQNAANGKEGAAPSSSTTGSSGSSSTSSASSSSTSSTGLSGAASSSKSSSASSSSSTTSGVAPIYLNSALVTVGAIAAGVAAFV</sequence>
<evidence type="ECO:0000259" key="5">
    <source>
        <dbReference type="Pfam" id="PF10342"/>
    </source>
</evidence>
<evidence type="ECO:0000256" key="1">
    <source>
        <dbReference type="ARBA" id="ARBA00022729"/>
    </source>
</evidence>
<dbReference type="InterPro" id="IPR045328">
    <property type="entry name" value="Kre9/Knh1"/>
</dbReference>